<keyword evidence="2" id="KW-0802">TPR repeat</keyword>
<proteinExistence type="predicted"/>
<evidence type="ECO:0000256" key="2">
    <source>
        <dbReference type="ARBA" id="ARBA00022803"/>
    </source>
</evidence>
<dbReference type="RefSeq" id="XP_002290503.1">
    <property type="nucleotide sequence ID" value="XM_002290467.1"/>
</dbReference>
<dbReference type="PaxDb" id="35128-Thaps5007"/>
<dbReference type="PANTHER" id="PTHR16263">
    <property type="entry name" value="TETRATRICOPEPTIDE REPEAT PROTEIN 38"/>
    <property type="match status" value="1"/>
</dbReference>
<evidence type="ECO:0000313" key="4">
    <source>
        <dbReference type="EMBL" id="EED92255.1"/>
    </source>
</evidence>
<sequence length="735" mass="79243">MNDEEQRELLPQGILRQADFFGEAVTFVKNVNADSILSVGTSYTTKAKGGGGDCSTLRKQHHTQSTSKEVDNNISEVVSSFDNMSLVIISKGSANIYDGNDGMGPDSRAMHASAMAWSDMLRYSSDWNGSQGEGITSAPMLAVAAVAPVVAQGGVQYLRRVDRLLAMTYPVSPPSLLDMAHHATSFRDAFISLSESKTQSTAPLLTPRERWHLHALHQLLQNNHQQAMGAYLRLLELFPGDLLGLSLALDVAYTLGDAGSALRAATNVSTYWIERDGGALHLNHSHPGQTMATSLLAVGLSSLSSSSRASTAERLAETALARDSDGSGGTAVWALSHCLAAEGRSAEMISKLAGFDGTQFYEGCGYLNFHTRMAGYGAIALLDRKGSGADRSALRLYDGGFGHILEYSGNNVEGVDNGGEVVCLKEMRVPRSIKGDMAGAVGSMFSGWFGGGGGESISKGTTKVEKEDTPDQPDMMQQLQRRTAEDVLCWLPPSPLLLTQATGLLLRLTLCDGISSSDHRWSDLAAAWNVSLQNVDEGSSFTDQTPIEFMPLALLASSLLVEPDKLHMKSVPPTLHSGMQGLHKMGELMRLGKLKLQSSSQSNADSVEEWKEVLQLLARARDSCRRWEMPTGFSSSEYVNNCTDFATSSQPIGWDFDTRQFIEYSLCHAALEVGDYESLCLARSMCSEGTTLRPNCPELWWRYGMVLDRLGDEVAAENARAASVSLGSGEGGASF</sequence>
<dbReference type="HOGENOM" id="CLU_370278_0_0_1"/>
<dbReference type="EMBL" id="CM000642">
    <property type="protein sequence ID" value="EED92255.1"/>
    <property type="molecule type" value="Genomic_DNA"/>
</dbReference>
<evidence type="ECO:0008006" key="6">
    <source>
        <dbReference type="Google" id="ProtNLM"/>
    </source>
</evidence>
<dbReference type="InParanoid" id="B8C1P7"/>
<accession>B8C1P7</accession>
<dbReference type="OMA" id="SAMAWSD"/>
<dbReference type="KEGG" id="tps:THAPSDRAFT_5007"/>
<evidence type="ECO:0000313" key="5">
    <source>
        <dbReference type="Proteomes" id="UP000001449"/>
    </source>
</evidence>
<evidence type="ECO:0000256" key="3">
    <source>
        <dbReference type="SAM" id="MobiDB-lite"/>
    </source>
</evidence>
<keyword evidence="1" id="KW-0677">Repeat</keyword>
<gene>
    <name evidence="4" type="ORF">THAPSDRAFT_5007</name>
</gene>
<protein>
    <recommendedName>
        <fullName evidence="6">Tetratricopeptide repeat protein 38</fullName>
    </recommendedName>
</protein>
<reference evidence="4 5" key="2">
    <citation type="journal article" date="2008" name="Nature">
        <title>The Phaeodactylum genome reveals the evolutionary history of diatom genomes.</title>
        <authorList>
            <person name="Bowler C."/>
            <person name="Allen A.E."/>
            <person name="Badger J.H."/>
            <person name="Grimwood J."/>
            <person name="Jabbari K."/>
            <person name="Kuo A."/>
            <person name="Maheswari U."/>
            <person name="Martens C."/>
            <person name="Maumus F."/>
            <person name="Otillar R.P."/>
            <person name="Rayko E."/>
            <person name="Salamov A."/>
            <person name="Vandepoele K."/>
            <person name="Beszteri B."/>
            <person name="Gruber A."/>
            <person name="Heijde M."/>
            <person name="Katinka M."/>
            <person name="Mock T."/>
            <person name="Valentin K."/>
            <person name="Verret F."/>
            <person name="Berges J.A."/>
            <person name="Brownlee C."/>
            <person name="Cadoret J.P."/>
            <person name="Chiovitti A."/>
            <person name="Choi C.J."/>
            <person name="Coesel S."/>
            <person name="De Martino A."/>
            <person name="Detter J.C."/>
            <person name="Durkin C."/>
            <person name="Falciatore A."/>
            <person name="Fournet J."/>
            <person name="Haruta M."/>
            <person name="Huysman M.J."/>
            <person name="Jenkins B.D."/>
            <person name="Jiroutova K."/>
            <person name="Jorgensen R.E."/>
            <person name="Joubert Y."/>
            <person name="Kaplan A."/>
            <person name="Kroger N."/>
            <person name="Kroth P.G."/>
            <person name="La Roche J."/>
            <person name="Lindquist E."/>
            <person name="Lommer M."/>
            <person name="Martin-Jezequel V."/>
            <person name="Lopez P.J."/>
            <person name="Lucas S."/>
            <person name="Mangogna M."/>
            <person name="McGinnis K."/>
            <person name="Medlin L.K."/>
            <person name="Montsant A."/>
            <person name="Oudot-Le Secq M.P."/>
            <person name="Napoli C."/>
            <person name="Obornik M."/>
            <person name="Parker M.S."/>
            <person name="Petit J.L."/>
            <person name="Porcel B.M."/>
            <person name="Poulsen N."/>
            <person name="Robison M."/>
            <person name="Rychlewski L."/>
            <person name="Rynearson T.A."/>
            <person name="Schmutz J."/>
            <person name="Shapiro H."/>
            <person name="Siaut M."/>
            <person name="Stanley M."/>
            <person name="Sussman M.R."/>
            <person name="Taylor A.R."/>
            <person name="Vardi A."/>
            <person name="von Dassow P."/>
            <person name="Vyverman W."/>
            <person name="Willis A."/>
            <person name="Wyrwicz L.S."/>
            <person name="Rokhsar D.S."/>
            <person name="Weissenbach J."/>
            <person name="Armbrust E.V."/>
            <person name="Green B.R."/>
            <person name="Van de Peer Y."/>
            <person name="Grigoriev I.V."/>
        </authorList>
    </citation>
    <scope>NUCLEOTIDE SEQUENCE [LARGE SCALE GENOMIC DNA]</scope>
    <source>
        <strain evidence="4 5">CCMP1335</strain>
    </source>
</reference>
<feature type="region of interest" description="Disordered" evidence="3">
    <location>
        <begin position="48"/>
        <end position="68"/>
    </location>
</feature>
<evidence type="ECO:0000256" key="1">
    <source>
        <dbReference type="ARBA" id="ARBA00022737"/>
    </source>
</evidence>
<dbReference type="PANTHER" id="PTHR16263:SF4">
    <property type="entry name" value="TETRATRICOPEPTIDE REPEAT PROTEIN 38"/>
    <property type="match status" value="1"/>
</dbReference>
<dbReference type="GeneID" id="7447255"/>
<organism evidence="4 5">
    <name type="scientific">Thalassiosira pseudonana</name>
    <name type="common">Marine diatom</name>
    <name type="synonym">Cyclotella nana</name>
    <dbReference type="NCBI Taxonomy" id="35128"/>
    <lineage>
        <taxon>Eukaryota</taxon>
        <taxon>Sar</taxon>
        <taxon>Stramenopiles</taxon>
        <taxon>Ochrophyta</taxon>
        <taxon>Bacillariophyta</taxon>
        <taxon>Coscinodiscophyceae</taxon>
        <taxon>Thalassiosirophycidae</taxon>
        <taxon>Thalassiosirales</taxon>
        <taxon>Thalassiosiraceae</taxon>
        <taxon>Thalassiosira</taxon>
    </lineage>
</organism>
<dbReference type="AlphaFoldDB" id="B8C1P7"/>
<dbReference type="eggNOG" id="ENOG502SM0E">
    <property type="taxonomic scope" value="Eukaryota"/>
</dbReference>
<reference evidence="4 5" key="1">
    <citation type="journal article" date="2004" name="Science">
        <title>The genome of the diatom Thalassiosira pseudonana: ecology, evolution, and metabolism.</title>
        <authorList>
            <person name="Armbrust E.V."/>
            <person name="Berges J.A."/>
            <person name="Bowler C."/>
            <person name="Green B.R."/>
            <person name="Martinez D."/>
            <person name="Putnam N.H."/>
            <person name="Zhou S."/>
            <person name="Allen A.E."/>
            <person name="Apt K.E."/>
            <person name="Bechner M."/>
            <person name="Brzezinski M.A."/>
            <person name="Chaal B.K."/>
            <person name="Chiovitti A."/>
            <person name="Davis A.K."/>
            <person name="Demarest M.S."/>
            <person name="Detter J.C."/>
            <person name="Glavina T."/>
            <person name="Goodstein D."/>
            <person name="Hadi M.Z."/>
            <person name="Hellsten U."/>
            <person name="Hildebrand M."/>
            <person name="Jenkins B.D."/>
            <person name="Jurka J."/>
            <person name="Kapitonov V.V."/>
            <person name="Kroger N."/>
            <person name="Lau W.W."/>
            <person name="Lane T.W."/>
            <person name="Larimer F.W."/>
            <person name="Lippmeier J.C."/>
            <person name="Lucas S."/>
            <person name="Medina M."/>
            <person name="Montsant A."/>
            <person name="Obornik M."/>
            <person name="Parker M.S."/>
            <person name="Palenik B."/>
            <person name="Pazour G.J."/>
            <person name="Richardson P.M."/>
            <person name="Rynearson T.A."/>
            <person name="Saito M.A."/>
            <person name="Schwartz D.C."/>
            <person name="Thamatrakoln K."/>
            <person name="Valentin K."/>
            <person name="Vardi A."/>
            <person name="Wilkerson F.P."/>
            <person name="Rokhsar D.S."/>
        </authorList>
    </citation>
    <scope>NUCLEOTIDE SEQUENCE [LARGE SCALE GENOMIC DNA]</scope>
    <source>
        <strain evidence="4 5">CCMP1335</strain>
    </source>
</reference>
<keyword evidence="5" id="KW-1185">Reference proteome</keyword>
<dbReference type="InterPro" id="IPR033891">
    <property type="entry name" value="TTC38"/>
</dbReference>
<name>B8C1P7_THAPS</name>
<dbReference type="Proteomes" id="UP000001449">
    <property type="component" value="Chromosome 5"/>
</dbReference>